<accession>A0A1T5JF94</accession>
<dbReference type="InterPro" id="IPR002591">
    <property type="entry name" value="Phosphodiest/P_Trfase"/>
</dbReference>
<dbReference type="OrthoDB" id="9779267at2"/>
<keyword evidence="2" id="KW-1185">Reference proteome</keyword>
<dbReference type="STRING" id="123320.SAMN06309945_1484"/>
<evidence type="ECO:0000313" key="1">
    <source>
        <dbReference type="EMBL" id="SKC50024.1"/>
    </source>
</evidence>
<gene>
    <name evidence="1" type="ORF">SAMN06309945_1484</name>
</gene>
<dbReference type="AlphaFoldDB" id="A0A1T5JF94"/>
<organism evidence="1 2">
    <name type="scientific">Okibacterium fritillariae</name>
    <dbReference type="NCBI Taxonomy" id="123320"/>
    <lineage>
        <taxon>Bacteria</taxon>
        <taxon>Bacillati</taxon>
        <taxon>Actinomycetota</taxon>
        <taxon>Actinomycetes</taxon>
        <taxon>Micrococcales</taxon>
        <taxon>Microbacteriaceae</taxon>
        <taxon>Okibacterium</taxon>
    </lineage>
</organism>
<dbReference type="GO" id="GO:0016787">
    <property type="term" value="F:hydrolase activity"/>
    <property type="evidence" value="ECO:0007669"/>
    <property type="project" value="UniProtKB-ARBA"/>
</dbReference>
<dbReference type="Pfam" id="PF01663">
    <property type="entry name" value="Phosphodiest"/>
    <property type="match status" value="1"/>
</dbReference>
<dbReference type="Proteomes" id="UP000190857">
    <property type="component" value="Unassembled WGS sequence"/>
</dbReference>
<dbReference type="PANTHER" id="PTHR10151:SF120">
    <property type="entry name" value="BIS(5'-ADENOSYL)-TRIPHOSPHATASE"/>
    <property type="match status" value="1"/>
</dbReference>
<reference evidence="1 2" key="1">
    <citation type="submission" date="2017-02" db="EMBL/GenBank/DDBJ databases">
        <authorList>
            <person name="Peterson S.W."/>
        </authorList>
    </citation>
    <scope>NUCLEOTIDE SEQUENCE [LARGE SCALE GENOMIC DNA]</scope>
    <source>
        <strain evidence="1 2">VKM Ac-2059</strain>
    </source>
</reference>
<dbReference type="InterPro" id="IPR017850">
    <property type="entry name" value="Alkaline_phosphatase_core_sf"/>
</dbReference>
<dbReference type="SUPFAM" id="SSF53649">
    <property type="entry name" value="Alkaline phosphatase-like"/>
    <property type="match status" value="1"/>
</dbReference>
<proteinExistence type="predicted"/>
<dbReference type="EMBL" id="FUZP01000001">
    <property type="protein sequence ID" value="SKC50024.1"/>
    <property type="molecule type" value="Genomic_DNA"/>
</dbReference>
<name>A0A1T5JF94_9MICO</name>
<protein>
    <submittedName>
        <fullName evidence="1">Type I phosphodiesterase / nucleotide pyrophosphatase</fullName>
    </submittedName>
</protein>
<sequence>MCQTFPVASIVSIPPVRPRSLTGVLPDSLAAIGGVANPSGLPAVDHVVVVVVDGLGSRLLSARSGYARFLRSAPDRTISTVFPTTTAAALTSLTTGAEPGQHGLVGYRMLDARHDRLVNGLTGWDAGMDPETWQRCRTVFEQAGDADVAAFAVGPATFAGSGFTRATLRGASYEPADTLHARFERADALTRANSRSLTYLYVPELDKISHQHGWESDRWTAALEELDGEMRRFVASVGRRVGVILTADHGSLDVPHGSQVLFDQAPELVEGVRHVGGEPRCLHLYLEPGATASDRLGLADVWRDSEGERAWVFSRDEAIAQGLFGEVHDDVLSRIGDVIVAARKRIAYYDSRPADQAARRMIGQHGSLTDEERTVPFIRFGAFSE</sequence>
<evidence type="ECO:0000313" key="2">
    <source>
        <dbReference type="Proteomes" id="UP000190857"/>
    </source>
</evidence>
<dbReference type="Gene3D" id="3.40.720.10">
    <property type="entry name" value="Alkaline Phosphatase, subunit A"/>
    <property type="match status" value="1"/>
</dbReference>
<dbReference type="PANTHER" id="PTHR10151">
    <property type="entry name" value="ECTONUCLEOTIDE PYROPHOSPHATASE/PHOSPHODIESTERASE"/>
    <property type="match status" value="1"/>
</dbReference>